<dbReference type="EMBL" id="MF612073">
    <property type="protein sequence ID" value="ASV45031.1"/>
    <property type="molecule type" value="Genomic_DNA"/>
</dbReference>
<keyword evidence="3" id="KW-1185">Reference proteome</keyword>
<feature type="compositionally biased region" description="Low complexity" evidence="1">
    <location>
        <begin position="49"/>
        <end position="79"/>
    </location>
</feature>
<reference evidence="2 3" key="1">
    <citation type="submission" date="2017-08" db="EMBL/GenBank/DDBJ databases">
        <authorList>
            <person name="de Groot N.N."/>
        </authorList>
    </citation>
    <scope>NUCLEOTIDE SEQUENCE [LARGE SCALE GENOMIC DNA]</scope>
</reference>
<dbReference type="Proteomes" id="UP000224252">
    <property type="component" value="Segment"/>
</dbReference>
<feature type="compositionally biased region" description="Low complexity" evidence="1">
    <location>
        <begin position="1"/>
        <end position="18"/>
    </location>
</feature>
<proteinExistence type="predicted"/>
<organism evidence="2 3">
    <name type="scientific">Klebsiella phage SopranoGao</name>
    <dbReference type="NCBI Taxonomy" id="2026944"/>
    <lineage>
        <taxon>Viruses</taxon>
        <taxon>Duplodnaviria</taxon>
        <taxon>Heunggongvirae</taxon>
        <taxon>Uroviricota</taxon>
        <taxon>Caudoviricetes</taxon>
        <taxon>Lastavirus</taxon>
        <taxon>Lastavirus sopranogao</taxon>
    </lineage>
</organism>
<evidence type="ECO:0000313" key="2">
    <source>
        <dbReference type="EMBL" id="ASV45031.1"/>
    </source>
</evidence>
<evidence type="ECO:0000256" key="1">
    <source>
        <dbReference type="SAM" id="MobiDB-lite"/>
    </source>
</evidence>
<name>A0A248SL38_9CAUD</name>
<gene>
    <name evidence="2" type="ORF">SopranoGao_8</name>
</gene>
<sequence>MAGLGAFLQGAAGGMASAKKMETQQKQNDMMDKIATQQPGTQQQGGGIPIQQPGQTPQQGAQAPQQGAGLSPQQPAQPQVDNSWAFVKSLFGGNS</sequence>
<feature type="region of interest" description="Disordered" evidence="1">
    <location>
        <begin position="1"/>
        <end position="84"/>
    </location>
</feature>
<protein>
    <submittedName>
        <fullName evidence="2">Uncharacterized protein</fullName>
    </submittedName>
</protein>
<accession>A0A248SL38</accession>
<evidence type="ECO:0000313" key="3">
    <source>
        <dbReference type="Proteomes" id="UP000224252"/>
    </source>
</evidence>